<proteinExistence type="inferred from homology"/>
<dbReference type="Pfam" id="PF00013">
    <property type="entry name" value="KH_1"/>
    <property type="match status" value="1"/>
</dbReference>
<dbReference type="HAMAP" id="MF_01595">
    <property type="entry name" value="PNPase"/>
    <property type="match status" value="1"/>
</dbReference>
<dbReference type="InterPro" id="IPR036345">
    <property type="entry name" value="ExoRNase_PH_dom2_sf"/>
</dbReference>
<dbReference type="SUPFAM" id="SSF46915">
    <property type="entry name" value="Polynucleotide phosphorylase/guanosine pentaphosphate synthase (PNPase/GPSI), domain 3"/>
    <property type="match status" value="1"/>
</dbReference>
<dbReference type="InterPro" id="IPR003029">
    <property type="entry name" value="S1_domain"/>
</dbReference>
<name>A0ABP1GEH6_9CHLO</name>
<evidence type="ECO:0000256" key="7">
    <source>
        <dbReference type="PROSITE-ProRule" id="PRU00117"/>
    </source>
</evidence>
<dbReference type="Gene3D" id="3.30.1370.10">
    <property type="entry name" value="K Homology domain, type 1"/>
    <property type="match status" value="1"/>
</dbReference>
<evidence type="ECO:0000256" key="2">
    <source>
        <dbReference type="ARBA" id="ARBA00012416"/>
    </source>
</evidence>
<reference evidence="10 11" key="1">
    <citation type="submission" date="2024-06" db="EMBL/GenBank/DDBJ databases">
        <authorList>
            <person name="Kraege A."/>
            <person name="Thomma B."/>
        </authorList>
    </citation>
    <scope>NUCLEOTIDE SEQUENCE [LARGE SCALE GENOMIC DNA]</scope>
</reference>
<dbReference type="InterPro" id="IPR020568">
    <property type="entry name" value="Ribosomal_Su5_D2-typ_SF"/>
</dbReference>
<dbReference type="SUPFAM" id="SSF55666">
    <property type="entry name" value="Ribonuclease PH domain 2-like"/>
    <property type="match status" value="2"/>
</dbReference>
<dbReference type="InterPro" id="IPR004087">
    <property type="entry name" value="KH_dom"/>
</dbReference>
<evidence type="ECO:0000256" key="1">
    <source>
        <dbReference type="ARBA" id="ARBA00007404"/>
    </source>
</evidence>
<dbReference type="PROSITE" id="PS50126">
    <property type="entry name" value="S1"/>
    <property type="match status" value="4"/>
</dbReference>
<dbReference type="Proteomes" id="UP001497392">
    <property type="component" value="Unassembled WGS sequence"/>
</dbReference>
<gene>
    <name evidence="10" type="primary">g11822</name>
    <name evidence="10" type="ORF">VP750_LOCUS10559</name>
</gene>
<dbReference type="EC" id="2.7.7.8" evidence="2"/>
<accession>A0ABP1GEH6</accession>
<dbReference type="SUPFAM" id="SSF54211">
    <property type="entry name" value="Ribosomal protein S5 domain 2-like"/>
    <property type="match status" value="2"/>
</dbReference>
<evidence type="ECO:0000256" key="4">
    <source>
        <dbReference type="ARBA" id="ARBA00022695"/>
    </source>
</evidence>
<organism evidence="10 11">
    <name type="scientific">Coccomyxa viridis</name>
    <dbReference type="NCBI Taxonomy" id="1274662"/>
    <lineage>
        <taxon>Eukaryota</taxon>
        <taxon>Viridiplantae</taxon>
        <taxon>Chlorophyta</taxon>
        <taxon>core chlorophytes</taxon>
        <taxon>Trebouxiophyceae</taxon>
        <taxon>Trebouxiophyceae incertae sedis</taxon>
        <taxon>Coccomyxaceae</taxon>
        <taxon>Coccomyxa</taxon>
    </lineage>
</organism>
<dbReference type="CDD" id="cd11364">
    <property type="entry name" value="RNase_PH_PNPase_2"/>
    <property type="match status" value="1"/>
</dbReference>
<dbReference type="Pfam" id="PF00575">
    <property type="entry name" value="S1"/>
    <property type="match status" value="4"/>
</dbReference>
<dbReference type="SUPFAM" id="SSF54791">
    <property type="entry name" value="Eukaryotic type KH-domain (KH-domain type I)"/>
    <property type="match status" value="1"/>
</dbReference>
<evidence type="ECO:0000256" key="3">
    <source>
        <dbReference type="ARBA" id="ARBA00022679"/>
    </source>
</evidence>
<feature type="region of interest" description="Disordered" evidence="8">
    <location>
        <begin position="843"/>
        <end position="892"/>
    </location>
</feature>
<dbReference type="InterPro" id="IPR012162">
    <property type="entry name" value="PNPase"/>
</dbReference>
<keyword evidence="11" id="KW-1185">Reference proteome</keyword>
<evidence type="ECO:0000259" key="9">
    <source>
        <dbReference type="PROSITE" id="PS50126"/>
    </source>
</evidence>
<feature type="domain" description="S1 motif" evidence="9">
    <location>
        <begin position="912"/>
        <end position="979"/>
    </location>
</feature>
<dbReference type="SMART" id="SM00316">
    <property type="entry name" value="S1"/>
    <property type="match status" value="4"/>
</dbReference>
<evidence type="ECO:0000313" key="10">
    <source>
        <dbReference type="EMBL" id="CAL5228653.1"/>
    </source>
</evidence>
<feature type="compositionally biased region" description="Low complexity" evidence="8">
    <location>
        <begin position="846"/>
        <end position="883"/>
    </location>
</feature>
<dbReference type="InterPro" id="IPR027408">
    <property type="entry name" value="PNPase/RNase_PH_dom_sf"/>
</dbReference>
<dbReference type="PANTHER" id="PTHR11252:SF0">
    <property type="entry name" value="POLYRIBONUCLEOTIDE NUCLEOTIDYLTRANSFERASE 1, MITOCHONDRIAL"/>
    <property type="match status" value="1"/>
</dbReference>
<dbReference type="InterPro" id="IPR015847">
    <property type="entry name" value="ExoRNase_PH_dom2"/>
</dbReference>
<evidence type="ECO:0000256" key="5">
    <source>
        <dbReference type="ARBA" id="ARBA00022884"/>
    </source>
</evidence>
<comment type="caution">
    <text evidence="10">The sequence shown here is derived from an EMBL/GenBank/DDBJ whole genome shotgun (WGS) entry which is preliminary data.</text>
</comment>
<feature type="domain" description="S1 motif" evidence="9">
    <location>
        <begin position="673"/>
        <end position="742"/>
    </location>
</feature>
<dbReference type="EMBL" id="CAXHTA020000019">
    <property type="protein sequence ID" value="CAL5228653.1"/>
    <property type="molecule type" value="Genomic_DNA"/>
</dbReference>
<evidence type="ECO:0000313" key="11">
    <source>
        <dbReference type="Proteomes" id="UP001497392"/>
    </source>
</evidence>
<dbReference type="InterPro" id="IPR036456">
    <property type="entry name" value="PNPase_PH_RNA-bd_sf"/>
</dbReference>
<feature type="domain" description="S1 motif" evidence="9">
    <location>
        <begin position="994"/>
        <end position="1062"/>
    </location>
</feature>
<keyword evidence="4" id="KW-0548">Nucleotidyltransferase</keyword>
<dbReference type="Gene3D" id="2.40.50.140">
    <property type="entry name" value="Nucleic acid-binding proteins"/>
    <property type="match status" value="4"/>
</dbReference>
<dbReference type="Pfam" id="PF03725">
    <property type="entry name" value="RNase_PH_C"/>
    <property type="match status" value="1"/>
</dbReference>
<dbReference type="InterPro" id="IPR036612">
    <property type="entry name" value="KH_dom_type_1_sf"/>
</dbReference>
<dbReference type="InterPro" id="IPR001247">
    <property type="entry name" value="ExoRNase_PH_dom1"/>
</dbReference>
<keyword evidence="5 7" id="KW-0694">RNA-binding</keyword>
<dbReference type="PROSITE" id="PS50084">
    <property type="entry name" value="KH_TYPE_1"/>
    <property type="match status" value="1"/>
</dbReference>
<evidence type="ECO:0000256" key="8">
    <source>
        <dbReference type="SAM" id="MobiDB-lite"/>
    </source>
</evidence>
<dbReference type="Gene3D" id="3.30.230.70">
    <property type="entry name" value="GHMP Kinase, N-terminal domain"/>
    <property type="match status" value="2"/>
</dbReference>
<protein>
    <recommendedName>
        <fullName evidence="2">polyribonucleotide nucleotidyltransferase</fullName>
        <ecNumber evidence="2">2.7.7.8</ecNumber>
    </recommendedName>
    <alternativeName>
        <fullName evidence="6">Polynucleotide phosphorylase 1</fullName>
    </alternativeName>
</protein>
<dbReference type="InterPro" id="IPR004088">
    <property type="entry name" value="KH_dom_type_1"/>
</dbReference>
<comment type="similarity">
    <text evidence="1">Belongs to the polyribonucleotide nucleotidyltransferase family.</text>
</comment>
<keyword evidence="3" id="KW-0808">Transferase</keyword>
<feature type="domain" description="S1 motif" evidence="9">
    <location>
        <begin position="761"/>
        <end position="836"/>
    </location>
</feature>
<evidence type="ECO:0000256" key="6">
    <source>
        <dbReference type="ARBA" id="ARBA00031451"/>
    </source>
</evidence>
<dbReference type="InterPro" id="IPR012340">
    <property type="entry name" value="NA-bd_OB-fold"/>
</dbReference>
<dbReference type="SUPFAM" id="SSF50249">
    <property type="entry name" value="Nucleic acid-binding proteins"/>
    <property type="match status" value="4"/>
</dbReference>
<dbReference type="SMART" id="SM00322">
    <property type="entry name" value="KH"/>
    <property type="match status" value="1"/>
</dbReference>
<dbReference type="NCBIfam" id="TIGR03591">
    <property type="entry name" value="polynuc_phos"/>
    <property type="match status" value="1"/>
</dbReference>
<dbReference type="PANTHER" id="PTHR11252">
    <property type="entry name" value="POLYRIBONUCLEOTIDE NUCLEOTIDYLTRANSFERASE"/>
    <property type="match status" value="1"/>
</dbReference>
<dbReference type="NCBIfam" id="NF008805">
    <property type="entry name" value="PRK11824.1"/>
    <property type="match status" value="1"/>
</dbReference>
<dbReference type="CDD" id="cd02393">
    <property type="entry name" value="KH-I_PNPase"/>
    <property type="match status" value="1"/>
</dbReference>
<dbReference type="Pfam" id="PF01138">
    <property type="entry name" value="RNase_PH"/>
    <property type="match status" value="2"/>
</dbReference>
<sequence>MRQHICCSQSDTQNTLSPPSSIVIHSAGREIFLESGEIGRQANGAVMLRSGDTMVYATACCSREATGDGSFLPLTVNYSERFSAAGRTTGSWLKREGRPKEGEVLTSRLIDRPLRPMFAPGWSNDTQVLIWVLSYDGINSPEPLAITAAAAALSISDIPLTKAVAGVRVGYLEGRGLVVGPTEQEMEESKLDLVLAGTADAVLMIEGYCDFLPEEDMLEAVRMGHQAVAEQCRAIDAWRAEIGKAKQEPKPDSTAALEAKIEALCRERMEQAYRDISGKHERAAAAIAIQKSVKEQLQQQMVALTASQNSGSQDGAEGEDEEDDEVVAVEDSSPVNLSQFGKAFKSVESRLMRDLAARENMRADGRQCDEVRPIACRAGLLPCTHGSALFTRGETQTITVTTLGSEMDAQQRDEMTEGSKDKFFLQYYFPPSSVGETGRVGAPGRREVGHGQLAQRALTPIIPDEETFPYTIRVESTVTESNGSSSMATVCGGYLALLDAGVPVTRPVAGVAMGLMLEQDGQFRILTDILGSEDAMGDMDFKVAGDADAITAFQMDIKVEGITVEILAEALKHARTARQHILGEMDRCMPAPRRALADNAPRIQLVTVDPEKVGFLIGPGGRNIRAITVESGAEQVQVVDGPAGRVEVRAPTDETLERAVQLVRDTCTTPEPGTTYRNCRIESIEKFGILVEILPGKTGLVHTSELDVDRTVSPDAFSADDRLDVKLLEVSADGGKLKLSRKAVQLDEGQEQPEVEQPEEGKIYRQASSWSSNKKCKIANKSSFGAFVEILPGVKGMVHISEMDTGRSNLEDFPDGTEIDVKLLEMSNGRIRLSRRAALLEDRAAQDTLSTSSSASDMSDVSATDSNGWTSSASSSSSAQPSSGVTGRDAAMTQDNGVREEVTAAAQGPNPGEILRHCEVKSMSSFGLFVEVAPGILGLVHNSELEVSKFGSVQDWEVGDTLDVKVISVADGKYRLSRKQALLDLGETDGPPVGHTARNCRITNVVDFGIFVRIAPGVSGLVHRSQMDIAYEPVENYFEVGERVDVEVTTVSPDGKIGVSFLDDMYDSDSEQVRVASSSAGYKG</sequence>